<evidence type="ECO:0000256" key="2">
    <source>
        <dbReference type="ARBA" id="ARBA00022670"/>
    </source>
</evidence>
<dbReference type="EMBL" id="DXFB01000027">
    <property type="protein sequence ID" value="HIX44807.1"/>
    <property type="molecule type" value="Genomic_DNA"/>
</dbReference>
<dbReference type="InterPro" id="IPR044934">
    <property type="entry name" value="Streptopain_sf"/>
</dbReference>
<dbReference type="InterPro" id="IPR000200">
    <property type="entry name" value="Peptidase_C10"/>
</dbReference>
<dbReference type="InterPro" id="IPR038765">
    <property type="entry name" value="Papain-like_cys_pep_sf"/>
</dbReference>
<feature type="signal peptide" evidence="7">
    <location>
        <begin position="1"/>
        <end position="20"/>
    </location>
</feature>
<feature type="chain" id="PRO_5039424321" evidence="7">
    <location>
        <begin position="21"/>
        <end position="790"/>
    </location>
</feature>
<dbReference type="InterPro" id="IPR013783">
    <property type="entry name" value="Ig-like_fold"/>
</dbReference>
<name>A0A9D1VR48_9BACT</name>
<dbReference type="Proteomes" id="UP000824246">
    <property type="component" value="Unassembled WGS sequence"/>
</dbReference>
<dbReference type="Gene3D" id="3.90.70.50">
    <property type="entry name" value="Peptidase C10, streptopain"/>
    <property type="match status" value="1"/>
</dbReference>
<dbReference type="InterPro" id="IPR025896">
    <property type="entry name" value="Spi_Prtas-inh"/>
</dbReference>
<evidence type="ECO:0000256" key="5">
    <source>
        <dbReference type="ARBA" id="ARBA00022807"/>
    </source>
</evidence>
<dbReference type="GO" id="GO:0008234">
    <property type="term" value="F:cysteine-type peptidase activity"/>
    <property type="evidence" value="ECO:0007669"/>
    <property type="project" value="UniProtKB-KW"/>
</dbReference>
<dbReference type="Gene3D" id="2.60.40.10">
    <property type="entry name" value="Immunoglobulins"/>
    <property type="match status" value="1"/>
</dbReference>
<protein>
    <submittedName>
        <fullName evidence="9">C10 family peptidase</fullName>
    </submittedName>
</protein>
<dbReference type="PRINTS" id="PR00797">
    <property type="entry name" value="STREPTOPAIN"/>
</dbReference>
<dbReference type="SUPFAM" id="SSF54001">
    <property type="entry name" value="Cysteine proteinases"/>
    <property type="match status" value="1"/>
</dbReference>
<reference evidence="9" key="1">
    <citation type="journal article" date="2021" name="PeerJ">
        <title>Extensive microbial diversity within the chicken gut microbiome revealed by metagenomics and culture.</title>
        <authorList>
            <person name="Gilroy R."/>
            <person name="Ravi A."/>
            <person name="Getino M."/>
            <person name="Pursley I."/>
            <person name="Horton D.L."/>
            <person name="Alikhan N.F."/>
            <person name="Baker D."/>
            <person name="Gharbi K."/>
            <person name="Hall N."/>
            <person name="Watson M."/>
            <person name="Adriaenssens E.M."/>
            <person name="Foster-Nyarko E."/>
            <person name="Jarju S."/>
            <person name="Secka A."/>
            <person name="Antonio M."/>
            <person name="Oren A."/>
            <person name="Chaudhuri R.R."/>
            <person name="La Ragione R."/>
            <person name="Hildebrand F."/>
            <person name="Pallen M.J."/>
        </authorList>
    </citation>
    <scope>NUCLEOTIDE SEQUENCE</scope>
    <source>
        <strain evidence="9">ChiHjej12B11-16260</strain>
    </source>
</reference>
<evidence type="ECO:0000313" key="9">
    <source>
        <dbReference type="EMBL" id="HIX44807.1"/>
    </source>
</evidence>
<dbReference type="Pfam" id="PF01640">
    <property type="entry name" value="Peptidase_C10"/>
    <property type="match status" value="1"/>
</dbReference>
<evidence type="ECO:0000256" key="7">
    <source>
        <dbReference type="SAM" id="SignalP"/>
    </source>
</evidence>
<sequence>MRKSLCLIVLLSLFTGRIHADRIDAEEAYAIANNFFDSETGRQKAPAGDAPLRLAETSEGYYAFTRGSDNGYVIVAADDRAANSILGYAFEGTFDPNTMPDAMRWWLGEYERQLSYAETSTRTNRNRISAELPVYAPIAPLITSRWDQTEPYNLQCPIYNGTTLPSYSGMQCLTGCVATAWAQIMYYHKWPVQGSGTHSYEWTFNGEYLGTLSADFSQSTYNWDAMTDTYNSSSSEESRNAVSQLMSDIGIASEMSYSPISSGAISLTSLQGLVEYFGYDVGAALIQRNYYGLEEWQDSIYASLAAGYPVYYGGQNSSAGHAFVCDGYNNGYFHINWGWSGLSNGYFLLTALDPDMQGSGGSDAGYNYGQEAATFIRKAEAGSVPRMMMLCSGNFSTDTYNATRNTTVTFSSNFFNEGITTVNITLGLKIVDAEGTETYIDAASYTNQLPPTYGYNQFSMKLTDFPTAEGTYKVYPACRDNSTGIWYEIPTPIQSTQRYLIATVEGTNSIVFSYPSAATLQLEATATVGTPLYTGKTFKADVTITNSGEEYYNDIYVVTVPAGSLTIETLSNAVLVNLINGGSADVSFKLTAPETAGDYELYVIGFDYTILSDPLPITVTETPSGTTALSLASPITMDYEGAVIADDLRFSAQVACTSGYYIDKLYAYIFPEEGGTSLTSFTTDLYIGAGDTQQVSFSGNFINAEVGKTYFLALYYQDSSSLKQIKSGDTGISNTMTFTIGMASGINDTKGNDEVQEIEVYNLMGIRVLHQQAVAPDLSALAPGIYIVKT</sequence>
<evidence type="ECO:0000256" key="6">
    <source>
        <dbReference type="PIRSR" id="PIRSR600200-1"/>
    </source>
</evidence>
<evidence type="ECO:0000256" key="1">
    <source>
        <dbReference type="ARBA" id="ARBA00009693"/>
    </source>
</evidence>
<keyword evidence="4" id="KW-0378">Hydrolase</keyword>
<evidence type="ECO:0000259" key="8">
    <source>
        <dbReference type="Pfam" id="PF13734"/>
    </source>
</evidence>
<comment type="caution">
    <text evidence="9">The sequence shown here is derived from an EMBL/GenBank/DDBJ whole genome shotgun (WGS) entry which is preliminary data.</text>
</comment>
<accession>A0A9D1VR48</accession>
<evidence type="ECO:0000256" key="4">
    <source>
        <dbReference type="ARBA" id="ARBA00022801"/>
    </source>
</evidence>
<dbReference type="GO" id="GO:0006508">
    <property type="term" value="P:proteolysis"/>
    <property type="evidence" value="ECO:0007669"/>
    <property type="project" value="UniProtKB-KW"/>
</dbReference>
<keyword evidence="2" id="KW-0645">Protease</keyword>
<feature type="active site" description="Nucleophile" evidence="6">
    <location>
        <position position="176"/>
    </location>
</feature>
<feature type="non-terminal residue" evidence="9">
    <location>
        <position position="790"/>
    </location>
</feature>
<reference evidence="9" key="2">
    <citation type="submission" date="2021-04" db="EMBL/GenBank/DDBJ databases">
        <authorList>
            <person name="Gilroy R."/>
        </authorList>
    </citation>
    <scope>NUCLEOTIDE SEQUENCE</scope>
    <source>
        <strain evidence="9">ChiHjej12B11-16260</strain>
    </source>
</reference>
<dbReference type="Pfam" id="PF13734">
    <property type="entry name" value="Inhibitor_I69"/>
    <property type="match status" value="1"/>
</dbReference>
<feature type="domain" description="Spi protease inhibitor" evidence="8">
    <location>
        <begin position="21"/>
        <end position="113"/>
    </location>
</feature>
<comment type="similarity">
    <text evidence="1">Belongs to the peptidase C10 family.</text>
</comment>
<proteinExistence type="inferred from homology"/>
<feature type="active site" description="Proton acceptor" evidence="6">
    <location>
        <position position="321"/>
    </location>
</feature>
<evidence type="ECO:0000256" key="3">
    <source>
        <dbReference type="ARBA" id="ARBA00022729"/>
    </source>
</evidence>
<keyword evidence="3 7" id="KW-0732">Signal</keyword>
<gene>
    <name evidence="9" type="ORF">H9982_01160</name>
</gene>
<keyword evidence="5" id="KW-0788">Thiol protease</keyword>
<organism evidence="9 10">
    <name type="scientific">Candidatus Barnesiella excrementipullorum</name>
    <dbReference type="NCBI Taxonomy" id="2838479"/>
    <lineage>
        <taxon>Bacteria</taxon>
        <taxon>Pseudomonadati</taxon>
        <taxon>Bacteroidota</taxon>
        <taxon>Bacteroidia</taxon>
        <taxon>Bacteroidales</taxon>
        <taxon>Barnesiellaceae</taxon>
        <taxon>Barnesiella</taxon>
    </lineage>
</organism>
<evidence type="ECO:0000313" key="10">
    <source>
        <dbReference type="Proteomes" id="UP000824246"/>
    </source>
</evidence>
<dbReference type="AlphaFoldDB" id="A0A9D1VR48"/>